<evidence type="ECO:0000259" key="5">
    <source>
        <dbReference type="Pfam" id="PF14655"/>
    </source>
</evidence>
<dbReference type="GO" id="GO:0005096">
    <property type="term" value="F:GTPase activator activity"/>
    <property type="evidence" value="ECO:0007669"/>
    <property type="project" value="UniProtKB-KW"/>
</dbReference>
<evidence type="ECO:0000313" key="8">
    <source>
        <dbReference type="RefSeq" id="XP_011502639.1"/>
    </source>
</evidence>
<comment type="subcellular location">
    <subcellularLocation>
        <location evidence="1">Cytoplasm</location>
    </subcellularLocation>
</comment>
<evidence type="ECO:0000256" key="4">
    <source>
        <dbReference type="ARBA" id="ARBA00022490"/>
    </source>
</evidence>
<evidence type="ECO:0000313" key="7">
    <source>
        <dbReference type="Proteomes" id="UP000695007"/>
    </source>
</evidence>
<dbReference type="GO" id="GO:0005737">
    <property type="term" value="C:cytoplasm"/>
    <property type="evidence" value="ECO:0007669"/>
    <property type="project" value="UniProtKB-SubCell"/>
</dbReference>
<gene>
    <name evidence="8" type="primary">LOC105366029</name>
</gene>
<organism evidence="7 8">
    <name type="scientific">Ceratosolen solmsi marchali</name>
    <dbReference type="NCBI Taxonomy" id="326594"/>
    <lineage>
        <taxon>Eukaryota</taxon>
        <taxon>Metazoa</taxon>
        <taxon>Ecdysozoa</taxon>
        <taxon>Arthropoda</taxon>
        <taxon>Hexapoda</taxon>
        <taxon>Insecta</taxon>
        <taxon>Pterygota</taxon>
        <taxon>Neoptera</taxon>
        <taxon>Endopterygota</taxon>
        <taxon>Hymenoptera</taxon>
        <taxon>Apocrita</taxon>
        <taxon>Proctotrupomorpha</taxon>
        <taxon>Chalcidoidea</taxon>
        <taxon>Agaonidae</taxon>
        <taxon>Agaoninae</taxon>
        <taxon>Ceratosolen</taxon>
    </lineage>
</organism>
<proteinExistence type="inferred from homology"/>
<feature type="domain" description="Rab3GAP regulatory subunit C-terminal" evidence="6">
    <location>
        <begin position="750"/>
        <end position="1394"/>
    </location>
</feature>
<evidence type="ECO:0000256" key="2">
    <source>
        <dbReference type="ARBA" id="ARBA00008153"/>
    </source>
</evidence>
<name>A0AAJ6YQY9_9HYME</name>
<dbReference type="RefSeq" id="XP_011502639.1">
    <property type="nucleotide sequence ID" value="XM_011504337.1"/>
</dbReference>
<keyword evidence="4" id="KW-0963">Cytoplasm</keyword>
<dbReference type="InterPro" id="IPR032839">
    <property type="entry name" value="RAB3GAP_N"/>
</dbReference>
<dbReference type="GeneID" id="105366029"/>
<evidence type="ECO:0000256" key="3">
    <source>
        <dbReference type="ARBA" id="ARBA00022468"/>
    </source>
</evidence>
<keyword evidence="3" id="KW-0343">GTPase activation</keyword>
<comment type="similarity">
    <text evidence="2">Belongs to the Rab3-GAP regulatory subunit family.</text>
</comment>
<dbReference type="Pfam" id="PF14655">
    <property type="entry name" value="RAB3GAP2_N"/>
    <property type="match status" value="1"/>
</dbReference>
<dbReference type="InterPro" id="IPR026059">
    <property type="entry name" value="Rab3GAP2"/>
</dbReference>
<protein>
    <submittedName>
        <fullName evidence="8">Rab3 GTPase-activating protein non-catalytic subunit</fullName>
    </submittedName>
</protein>
<dbReference type="PANTHER" id="PTHR12472:SF0">
    <property type="entry name" value="RAB3 GTPASE-ACTIVATING PROTEIN NON-CATALYTIC SUBUNIT"/>
    <property type="match status" value="1"/>
</dbReference>
<reference evidence="8" key="1">
    <citation type="submission" date="2025-08" db="UniProtKB">
        <authorList>
            <consortium name="RefSeq"/>
        </authorList>
    </citation>
    <scope>IDENTIFICATION</scope>
</reference>
<keyword evidence="7" id="KW-1185">Reference proteome</keyword>
<accession>A0AAJ6YQY9</accession>
<dbReference type="KEGG" id="csol:105366029"/>
<sequence>MSCQIKGIANLVDPVDLKSRLFGNFDQKFDNVPENELPLQDCFLSLSPSGDILVIAWNTRMVILGSKWDSQESSDVKNKFHIIWDGNVASRQNEWITSLITLPIISNGKSSGGVGTEWTYIAVGLNTGFLQFYTESGGLLLEEQLHNESIINIKCQSHYSPKHAGDTGTLEEIHVLYNTVVCILQGFSLFSTLRAFRNYLARVKANCEDKPPAVSLVCKKWGFKNQDVVNDCEVIGSTSVNTFDHLMTASICGGYNSSYRSSAPQHSLVIATGKKPFIGFHYAFEGASAPILSDVAIAMASKVVSAIGAAVPWFKGNSKNVATSEKLKGFINEPAESMTCRFGVSDILREGDCIIVSPNKLLSIICDAMGRVMLIDNIQGIVLRMWKGYRDAQCGWIQAVEEKNRVLAKSHQGGKIAAGNTLQNRRCKVLFLVIYAPKKGIIDIWGVQNGPKISSFYAGKHGRLLYTNYGLCGLNDMTLKSRNQAQYPCVFIDSLGGMKEITVPFHFALNSHNNSEHSNSSRDTHLFKKLKKFLKEEEFNEDKLINEVTNLCLDIKTNDVQLETIEMLMINKHITPSALLAVVDCFSKQSDSENDASKLLSKQHNRLLKQLGDVIKFYIYIKAQYDQPPEYTTDASDEIVNEKQLSNTLFTSEQEIHRILTLSKTLASMRKSNPNSQSRVTFKEDGETFLNFLSCFDFNSSNYLELKKDVNFDLKCRISKLIFQGCMYSSVPMSNWRDRAVNSNIHPEVLIQFALIYWLTKSMVSSLEVELISFTKILHTICLLNDAEEICTSYNEVSRWWRDVRNILINSTDPFNALTAAMACRAVSITMQKNKDRLQTSIKSDFNENEAEDEKVISKSEKLVRDNVKEDGNSSPEEVSNLNDWESVSKDTCQFSLLIGNLEDVAILNAIVCNSPTLDETTPFYTLPYKITTVSLELVLSKGKGSVSEIVSKWLSSTGVDPALLIDESNTELEQWNLSENSLKFTGWSDEAKSVDFLQQDSKNFAPEIDGDTTNTQHTALAKVLDKVSLLKRYFPYSLNSSVLLANLSWEFIMFWIKDITRLEALETSLNVLRHIPFDRIRHGICCLLWNLHLKKKIESVAKLINKVGKLPKERLCIQDIGLSDTQLTIFLHHCVKFLDIWLNAAVVEDEKYSYIRSEELWEGHTGGPQPLAIVAISQAPAHYDLLMLHWQLASVFYAMSYFNLKVTKPIDNMFHSMAHQYFFRDITDKITIPSYKEDKRDNMRLEFLCRVITATIESIHQETLVNNLNFTEATQWMCKCKDLACAWQLDVDELRIHQVCQLYINGFDRLAEEASFFVNDQERLAAKLLPIAGGRTMAYISKVPDLLKEISRISPNLTTYLKNLVQDSPDTIFTNCSNKDRIELVQKIYRNIPETHHEYHIAQQMLDATSNFEEETSLKSND</sequence>
<feature type="domain" description="Rab3-GAP regulatory subunit N-terminal" evidence="5">
    <location>
        <begin position="39"/>
        <end position="465"/>
    </location>
</feature>
<dbReference type="InterPro" id="IPR029257">
    <property type="entry name" value="RAB3GAP2_C"/>
</dbReference>
<dbReference type="Pfam" id="PF14656">
    <property type="entry name" value="RAB3GAP2_C"/>
    <property type="match status" value="1"/>
</dbReference>
<dbReference type="CTD" id="34626"/>
<evidence type="ECO:0000256" key="1">
    <source>
        <dbReference type="ARBA" id="ARBA00004496"/>
    </source>
</evidence>
<dbReference type="PANTHER" id="PTHR12472">
    <property type="entry name" value="RAB3-GAP REGULATORY DOMAIN"/>
    <property type="match status" value="1"/>
</dbReference>
<evidence type="ECO:0000259" key="6">
    <source>
        <dbReference type="Pfam" id="PF14656"/>
    </source>
</evidence>
<dbReference type="Proteomes" id="UP000695007">
    <property type="component" value="Unplaced"/>
</dbReference>